<name>A0ABT9CBP5_9BACL</name>
<dbReference type="RefSeq" id="WP_305022296.1">
    <property type="nucleotide sequence ID" value="NZ_JAUQTB010000001.1"/>
</dbReference>
<reference evidence="1 2" key="1">
    <citation type="submission" date="2023-07" db="EMBL/GenBank/DDBJ databases">
        <title>Paenibacillus sp. JX-17 nov. isolated from soil.</title>
        <authorList>
            <person name="Wan Y."/>
            <person name="Liu B."/>
        </authorList>
    </citation>
    <scope>NUCLEOTIDE SEQUENCE [LARGE SCALE GENOMIC DNA]</scope>
    <source>
        <strain evidence="1 2">JX-17</strain>
    </source>
</reference>
<protein>
    <submittedName>
        <fullName evidence="1">DUF2953 domain-containing protein</fullName>
    </submittedName>
</protein>
<accession>A0ABT9CBP5</accession>
<dbReference type="EMBL" id="JAUQTB010000001">
    <property type="protein sequence ID" value="MDO7905111.1"/>
    <property type="molecule type" value="Genomic_DNA"/>
</dbReference>
<dbReference type="Pfam" id="PF11167">
    <property type="entry name" value="DUF2953"/>
    <property type="match status" value="1"/>
</dbReference>
<proteinExistence type="predicted"/>
<evidence type="ECO:0000313" key="2">
    <source>
        <dbReference type="Proteomes" id="UP001240171"/>
    </source>
</evidence>
<comment type="caution">
    <text evidence="1">The sequence shown here is derived from an EMBL/GenBank/DDBJ whole genome shotgun (WGS) entry which is preliminary data.</text>
</comment>
<sequence>MWFWIGAAIVVIVIILAVVLSELRVELLIRKSNQDDRIYAKVILLYGLIRLHFEVPAIMLDKLKKGILFRLDRNGNFHEHETSIGNETITKAKVRKALKDLRRILAATEGFNAWIRTTLARVSVHRMDWSTNISAGDSMYTAVTVGALWGIKTTAVGWMTHYMRFRKPPRLFVVPYWIDELRLTSEMQASLNIPVYQLIAAGASLFLRIRRVEGGFQVWKELLKEAREAKKKKRAAI</sequence>
<dbReference type="Proteomes" id="UP001240171">
    <property type="component" value="Unassembled WGS sequence"/>
</dbReference>
<gene>
    <name evidence="1" type="ORF">Q5741_01625</name>
</gene>
<dbReference type="InterPro" id="IPR021338">
    <property type="entry name" value="DUF2953"/>
</dbReference>
<evidence type="ECO:0000313" key="1">
    <source>
        <dbReference type="EMBL" id="MDO7905111.1"/>
    </source>
</evidence>
<keyword evidence="2" id="KW-1185">Reference proteome</keyword>
<organism evidence="1 2">
    <name type="scientific">Paenibacillus lacisoli</name>
    <dbReference type="NCBI Taxonomy" id="3064525"/>
    <lineage>
        <taxon>Bacteria</taxon>
        <taxon>Bacillati</taxon>
        <taxon>Bacillota</taxon>
        <taxon>Bacilli</taxon>
        <taxon>Bacillales</taxon>
        <taxon>Paenibacillaceae</taxon>
        <taxon>Paenibacillus</taxon>
    </lineage>
</organism>